<reference evidence="1" key="1">
    <citation type="journal article" date="2023" name="Mol. Phylogenet. Evol.">
        <title>Genome-scale phylogeny and comparative genomics of the fungal order Sordariales.</title>
        <authorList>
            <person name="Hensen N."/>
            <person name="Bonometti L."/>
            <person name="Westerberg I."/>
            <person name="Brannstrom I.O."/>
            <person name="Guillou S."/>
            <person name="Cros-Aarteil S."/>
            <person name="Calhoun S."/>
            <person name="Haridas S."/>
            <person name="Kuo A."/>
            <person name="Mondo S."/>
            <person name="Pangilinan J."/>
            <person name="Riley R."/>
            <person name="LaButti K."/>
            <person name="Andreopoulos B."/>
            <person name="Lipzen A."/>
            <person name="Chen C."/>
            <person name="Yan M."/>
            <person name="Daum C."/>
            <person name="Ng V."/>
            <person name="Clum A."/>
            <person name="Steindorff A."/>
            <person name="Ohm R.A."/>
            <person name="Martin F."/>
            <person name="Silar P."/>
            <person name="Natvig D.O."/>
            <person name="Lalanne C."/>
            <person name="Gautier V."/>
            <person name="Ament-Velasquez S.L."/>
            <person name="Kruys A."/>
            <person name="Hutchinson M.I."/>
            <person name="Powell A.J."/>
            <person name="Barry K."/>
            <person name="Miller A.N."/>
            <person name="Grigoriev I.V."/>
            <person name="Debuchy R."/>
            <person name="Gladieux P."/>
            <person name="Hiltunen Thoren M."/>
            <person name="Johannesson H."/>
        </authorList>
    </citation>
    <scope>NUCLEOTIDE SEQUENCE</scope>
    <source>
        <strain evidence="1">FGSC 1904</strain>
    </source>
</reference>
<dbReference type="GO" id="GO:0032259">
    <property type="term" value="P:methylation"/>
    <property type="evidence" value="ECO:0007669"/>
    <property type="project" value="UniProtKB-KW"/>
</dbReference>
<dbReference type="InterPro" id="IPR029063">
    <property type="entry name" value="SAM-dependent_MTases_sf"/>
</dbReference>
<dbReference type="GO" id="GO:0008168">
    <property type="term" value="F:methyltransferase activity"/>
    <property type="evidence" value="ECO:0007669"/>
    <property type="project" value="UniProtKB-KW"/>
</dbReference>
<reference evidence="1" key="2">
    <citation type="submission" date="2023-07" db="EMBL/GenBank/DDBJ databases">
        <authorList>
            <consortium name="Lawrence Berkeley National Laboratory"/>
            <person name="Haridas S."/>
            <person name="Hensen N."/>
            <person name="Bonometti L."/>
            <person name="Westerberg I."/>
            <person name="Brannstrom I.O."/>
            <person name="Guillou S."/>
            <person name="Cros-Aarteil S."/>
            <person name="Calhoun S."/>
            <person name="Kuo A."/>
            <person name="Mondo S."/>
            <person name="Pangilinan J."/>
            <person name="Riley R."/>
            <person name="LaButti K."/>
            <person name="Andreopoulos B."/>
            <person name="Lipzen A."/>
            <person name="Chen C."/>
            <person name="Yanf M."/>
            <person name="Daum C."/>
            <person name="Ng V."/>
            <person name="Clum A."/>
            <person name="Steindorff A."/>
            <person name="Ohm R."/>
            <person name="Martin F."/>
            <person name="Silar P."/>
            <person name="Natvig D."/>
            <person name="Lalanne C."/>
            <person name="Gautier V."/>
            <person name="Ament-velasquez S.L."/>
            <person name="Kruys A."/>
            <person name="Hutchinson M.I."/>
            <person name="Powell A.J."/>
            <person name="Barry K."/>
            <person name="Miller A.N."/>
            <person name="Grigoriev I.V."/>
            <person name="Debuchy R."/>
            <person name="Gladieux P."/>
            <person name="Thoren M.H."/>
            <person name="Johannesson H."/>
        </authorList>
    </citation>
    <scope>NUCLEOTIDE SEQUENCE</scope>
    <source>
        <strain evidence="1">FGSC 1904</strain>
    </source>
</reference>
<comment type="caution">
    <text evidence="1">The sequence shown here is derived from an EMBL/GenBank/DDBJ whole genome shotgun (WGS) entry which is preliminary data.</text>
</comment>
<accession>A0AAE0UH75</accession>
<name>A0AAE0UH75_SORBR</name>
<keyword evidence="1" id="KW-0489">Methyltransferase</keyword>
<dbReference type="CDD" id="cd02440">
    <property type="entry name" value="AdoMet_MTases"/>
    <property type="match status" value="1"/>
</dbReference>
<dbReference type="InterPro" id="IPR050320">
    <property type="entry name" value="N5-glutamine_MTase"/>
</dbReference>
<gene>
    <name evidence="1" type="ORF">B0T20DRAFT_389159</name>
</gene>
<proteinExistence type="predicted"/>
<keyword evidence="1" id="KW-0808">Transferase</keyword>
<dbReference type="AlphaFoldDB" id="A0AAE0UH75"/>
<evidence type="ECO:0000313" key="1">
    <source>
        <dbReference type="EMBL" id="KAK3403510.1"/>
    </source>
</evidence>
<sequence>MPRIKPQLFWLGRKKFGLNAAKLLPVCRTLESTANELRWIKQHVAETPSIIPFGARVWKLCDKRGKGLPLAYVLGNQPFGDLEIQCRSGVLIPRTETESYTMHLSNILSRSVSKSNSDQQPINIIDLCTGTGCIPLLLYSQLSRSLASTPLNVVGVDISQKAINLSQRNLQHNARLHHFPPPSNLPKAQASSGTQRKVQFLKADIFSPSALDPILSSPVSSSGEWDLLTSNPPYISPHGFGVNTSRSVRNWEPKLALVPPVERVDLHQKHFYDHYFPDDENLLEHKKGVRYQEEDVFYARLLEIARLYKPRRVLMEVGDMEQARRVVGMVLGDKKLRKLYWREGEEGEGGEAQIWRDDLVGFEGYEEVMDVAGEEVKVKGHPEGHGRSVYLRRGGVVDL</sequence>
<keyword evidence="2" id="KW-1185">Reference proteome</keyword>
<dbReference type="SUPFAM" id="SSF53335">
    <property type="entry name" value="S-adenosyl-L-methionine-dependent methyltransferases"/>
    <property type="match status" value="1"/>
</dbReference>
<dbReference type="PANTHER" id="PTHR18895:SF74">
    <property type="entry name" value="MTRF1L RELEASE FACTOR GLUTAMINE METHYLTRANSFERASE"/>
    <property type="match status" value="1"/>
</dbReference>
<dbReference type="EMBL" id="JAUTDP010000001">
    <property type="protein sequence ID" value="KAK3403510.1"/>
    <property type="molecule type" value="Genomic_DNA"/>
</dbReference>
<dbReference type="Gene3D" id="3.40.50.150">
    <property type="entry name" value="Vaccinia Virus protein VP39"/>
    <property type="match status" value="1"/>
</dbReference>
<protein>
    <submittedName>
        <fullName evidence="1">S-adenosyl-L-methionine-dependent methyltransferase</fullName>
    </submittedName>
</protein>
<dbReference type="GO" id="GO:0005739">
    <property type="term" value="C:mitochondrion"/>
    <property type="evidence" value="ECO:0007669"/>
    <property type="project" value="TreeGrafter"/>
</dbReference>
<dbReference type="PANTHER" id="PTHR18895">
    <property type="entry name" value="HEMK METHYLTRANSFERASE"/>
    <property type="match status" value="1"/>
</dbReference>
<dbReference type="Proteomes" id="UP001281003">
    <property type="component" value="Unassembled WGS sequence"/>
</dbReference>
<organism evidence="1 2">
    <name type="scientific">Sordaria brevicollis</name>
    <dbReference type="NCBI Taxonomy" id="83679"/>
    <lineage>
        <taxon>Eukaryota</taxon>
        <taxon>Fungi</taxon>
        <taxon>Dikarya</taxon>
        <taxon>Ascomycota</taxon>
        <taxon>Pezizomycotina</taxon>
        <taxon>Sordariomycetes</taxon>
        <taxon>Sordariomycetidae</taxon>
        <taxon>Sordariales</taxon>
        <taxon>Sordariaceae</taxon>
        <taxon>Sordaria</taxon>
    </lineage>
</organism>
<evidence type="ECO:0000313" key="2">
    <source>
        <dbReference type="Proteomes" id="UP001281003"/>
    </source>
</evidence>